<dbReference type="KEGG" id="ria:C7V51_14395"/>
<evidence type="ECO:0000313" key="3">
    <source>
        <dbReference type="Proteomes" id="UP000283946"/>
    </source>
</evidence>
<dbReference type="RefSeq" id="WP_104266148.1">
    <property type="nucleotide sequence ID" value="NZ_CP028130.1"/>
</dbReference>
<dbReference type="EMBL" id="CP028130">
    <property type="protein sequence ID" value="AZZ56936.1"/>
    <property type="molecule type" value="Genomic_DNA"/>
</dbReference>
<gene>
    <name evidence="2" type="ORF">C7V51_14395</name>
</gene>
<keyword evidence="1" id="KW-1133">Transmembrane helix</keyword>
<name>A0AAD1AIC4_9MICO</name>
<evidence type="ECO:0000313" key="2">
    <source>
        <dbReference type="EMBL" id="AZZ56936.1"/>
    </source>
</evidence>
<organism evidence="2 3">
    <name type="scientific">Rathayibacter iranicus</name>
    <dbReference type="NCBI Taxonomy" id="59737"/>
    <lineage>
        <taxon>Bacteria</taxon>
        <taxon>Bacillati</taxon>
        <taxon>Actinomycetota</taxon>
        <taxon>Actinomycetes</taxon>
        <taxon>Micrococcales</taxon>
        <taxon>Microbacteriaceae</taxon>
        <taxon>Rathayibacter</taxon>
    </lineage>
</organism>
<reference evidence="2 3" key="1">
    <citation type="submission" date="2018-03" db="EMBL/GenBank/DDBJ databases">
        <title>Bacteriophage NCPPB3778 and a type I-E CRISPR drive the evolution of the US Biological Select Agent, Rathayibacter toxicus.</title>
        <authorList>
            <person name="Davis E.W.II."/>
            <person name="Tabima J.F."/>
            <person name="Weisberg A.J."/>
            <person name="Dantas Lopes L."/>
            <person name="Wiseman M.S."/>
            <person name="Wiseman M.S."/>
            <person name="Pupko T."/>
            <person name="Belcher M.S."/>
            <person name="Sechler A.J."/>
            <person name="Tancos M.A."/>
            <person name="Schroeder B.K."/>
            <person name="Murray T.D."/>
            <person name="Luster D.G."/>
            <person name="Schneider W.L."/>
            <person name="Rogers E."/>
            <person name="Andreote F.D."/>
            <person name="Grunwald N.J."/>
            <person name="Putnam M.L."/>
            <person name="Chang J.H."/>
        </authorList>
    </citation>
    <scope>NUCLEOTIDE SEQUENCE [LARGE SCALE GENOMIC DNA]</scope>
    <source>
        <strain evidence="2 3">NCCPB 2253</strain>
    </source>
</reference>
<feature type="transmembrane region" description="Helical" evidence="1">
    <location>
        <begin position="97"/>
        <end position="116"/>
    </location>
</feature>
<keyword evidence="1" id="KW-0812">Transmembrane</keyword>
<accession>A0AAD1AIC4</accession>
<proteinExistence type="predicted"/>
<evidence type="ECO:0000256" key="1">
    <source>
        <dbReference type="SAM" id="Phobius"/>
    </source>
</evidence>
<dbReference type="Proteomes" id="UP000283946">
    <property type="component" value="Chromosome"/>
</dbReference>
<protein>
    <submittedName>
        <fullName evidence="2">Uncharacterized protein</fullName>
    </submittedName>
</protein>
<feature type="transmembrane region" description="Helical" evidence="1">
    <location>
        <begin position="70"/>
        <end position="91"/>
    </location>
</feature>
<keyword evidence="1" id="KW-0472">Membrane</keyword>
<dbReference type="AlphaFoldDB" id="A0AAD1AIC4"/>
<feature type="transmembrane region" description="Helical" evidence="1">
    <location>
        <begin position="24"/>
        <end position="45"/>
    </location>
</feature>
<sequence>MTDGGDRIDVGGRGYARNDRRWDVVLTLALLPLVCFGALLATPVIMPPNWFRFLSDASEPLRLTREPPSFLSFSLQVVFFVSVAVSAARLVAGRNAWWVPVTALLVEGCIVTFVLVR</sequence>